<dbReference type="InterPro" id="IPR001173">
    <property type="entry name" value="Glyco_trans_2-like"/>
</dbReference>
<dbReference type="SUPFAM" id="SSF53448">
    <property type="entry name" value="Nucleotide-diphospho-sugar transferases"/>
    <property type="match status" value="1"/>
</dbReference>
<evidence type="ECO:0000256" key="1">
    <source>
        <dbReference type="ARBA" id="ARBA00038494"/>
    </source>
</evidence>
<proteinExistence type="inferred from homology"/>
<dbReference type="AlphaFoldDB" id="A0A2U2N178"/>
<evidence type="ECO:0000313" key="3">
    <source>
        <dbReference type="EMBL" id="PWG63005.1"/>
    </source>
</evidence>
<dbReference type="EMBL" id="QFFI01000014">
    <property type="protein sequence ID" value="PWG63005.1"/>
    <property type="molecule type" value="Genomic_DNA"/>
</dbReference>
<dbReference type="GO" id="GO:0016740">
    <property type="term" value="F:transferase activity"/>
    <property type="evidence" value="ECO:0007669"/>
    <property type="project" value="UniProtKB-KW"/>
</dbReference>
<dbReference type="CDD" id="cd02511">
    <property type="entry name" value="Beta4Glucosyltransferase"/>
    <property type="match status" value="1"/>
</dbReference>
<dbReference type="PANTHER" id="PTHR43630:SF2">
    <property type="entry name" value="GLYCOSYLTRANSFERASE"/>
    <property type="match status" value="1"/>
</dbReference>
<sequence>MGRSGSSRLTVLILTKDEELHISRCIKSVKAIADRVCVVDSGSNDETVAIAKALGAEVWEKSWVNYASQFNWALRRIADPGTWVLRLDADEVVSAELAREVGIHLGSLSRAVCGVRVRRRMAFLGRPIRYGGVFPIRVTRLFRWGHGWCEKRWMDEHIVVEGDVVEFRGELLDDNRKSLTWWIEKHNAYASREVVDILGREHGFLREDMASGIQFRDPARTKRWMKERVYLRLPVGARAFLYFAYRYVLRFGFLDGQKGAAFHFFQGFWYRYLVDMKLLEVKWCMRSQGMEPEHAIRHVLGIDVYAAP</sequence>
<organism evidence="3 4">
    <name type="scientific">Sediminicurvatus halobius</name>
    <dbReference type="NCBI Taxonomy" id="2182432"/>
    <lineage>
        <taxon>Bacteria</taxon>
        <taxon>Pseudomonadati</taxon>
        <taxon>Pseudomonadota</taxon>
        <taxon>Gammaproteobacteria</taxon>
        <taxon>Chromatiales</taxon>
        <taxon>Ectothiorhodospiraceae</taxon>
        <taxon>Sediminicurvatus</taxon>
    </lineage>
</organism>
<dbReference type="Gene3D" id="3.90.550.10">
    <property type="entry name" value="Spore Coat Polysaccharide Biosynthesis Protein SpsA, Chain A"/>
    <property type="match status" value="1"/>
</dbReference>
<evidence type="ECO:0000259" key="2">
    <source>
        <dbReference type="Pfam" id="PF00535"/>
    </source>
</evidence>
<feature type="domain" description="Glycosyltransferase 2-like" evidence="2">
    <location>
        <begin position="10"/>
        <end position="123"/>
    </location>
</feature>
<dbReference type="OrthoDB" id="9815923at2"/>
<keyword evidence="4" id="KW-1185">Reference proteome</keyword>
<protein>
    <submittedName>
        <fullName evidence="3">Glycosyltransferase family 2 protein</fullName>
    </submittedName>
</protein>
<accession>A0A2U2N178</accession>
<dbReference type="InterPro" id="IPR029044">
    <property type="entry name" value="Nucleotide-diphossugar_trans"/>
</dbReference>
<evidence type="ECO:0000313" key="4">
    <source>
        <dbReference type="Proteomes" id="UP000245474"/>
    </source>
</evidence>
<gene>
    <name evidence="3" type="ORF">DEM34_10130</name>
</gene>
<comment type="caution">
    <text evidence="3">The sequence shown here is derived from an EMBL/GenBank/DDBJ whole genome shotgun (WGS) entry which is preliminary data.</text>
</comment>
<dbReference type="Proteomes" id="UP000245474">
    <property type="component" value="Unassembled WGS sequence"/>
</dbReference>
<dbReference type="Pfam" id="PF00535">
    <property type="entry name" value="Glycos_transf_2"/>
    <property type="match status" value="1"/>
</dbReference>
<keyword evidence="3" id="KW-0808">Transferase</keyword>
<comment type="similarity">
    <text evidence="1">Belongs to the glycosyltransferase 2 family. WaaE/KdtX subfamily.</text>
</comment>
<name>A0A2U2N178_9GAMM</name>
<reference evidence="3 4" key="1">
    <citation type="submission" date="2018-05" db="EMBL/GenBank/DDBJ databases">
        <title>Spiribacter halobius sp. nov., a moderately halophilic bacterium isolated from marine solar saltern.</title>
        <authorList>
            <person name="Zheng W.-S."/>
            <person name="Lu D.-C."/>
            <person name="Du Z.-J."/>
        </authorList>
    </citation>
    <scope>NUCLEOTIDE SEQUENCE [LARGE SCALE GENOMIC DNA]</scope>
    <source>
        <strain evidence="3 4">E85</strain>
    </source>
</reference>
<dbReference type="PANTHER" id="PTHR43630">
    <property type="entry name" value="POLY-BETA-1,6-N-ACETYL-D-GLUCOSAMINE SYNTHASE"/>
    <property type="match status" value="1"/>
</dbReference>